<sequence>MPQESKEFEPRLIKEDDLYGEKEGYRLNLIRPNVYQFYCRTAGCHVFLIIGDELNVLIDTGIITKFNSFNYLLTTEVGLKIEDIDLVWVQIRGFLNFEERL</sequence>
<accession>X1EIP7</accession>
<dbReference type="SUPFAM" id="SSF56281">
    <property type="entry name" value="Metallo-hydrolase/oxidoreductase"/>
    <property type="match status" value="1"/>
</dbReference>
<evidence type="ECO:0000313" key="1">
    <source>
        <dbReference type="EMBL" id="GAH32452.1"/>
    </source>
</evidence>
<dbReference type="InterPro" id="IPR036866">
    <property type="entry name" value="RibonucZ/Hydroxyglut_hydro"/>
</dbReference>
<name>X1EIP7_9ZZZZ</name>
<organism evidence="1">
    <name type="scientific">marine sediment metagenome</name>
    <dbReference type="NCBI Taxonomy" id="412755"/>
    <lineage>
        <taxon>unclassified sequences</taxon>
        <taxon>metagenomes</taxon>
        <taxon>ecological metagenomes</taxon>
    </lineage>
</organism>
<gene>
    <name evidence="1" type="ORF">S03H2_21861</name>
</gene>
<evidence type="ECO:0008006" key="2">
    <source>
        <dbReference type="Google" id="ProtNLM"/>
    </source>
</evidence>
<protein>
    <recommendedName>
        <fullName evidence="2">Metallo-beta-lactamase domain-containing protein</fullName>
    </recommendedName>
</protein>
<dbReference type="Gene3D" id="3.60.15.10">
    <property type="entry name" value="Ribonuclease Z/Hydroxyacylglutathione hydrolase-like"/>
    <property type="match status" value="1"/>
</dbReference>
<proteinExistence type="predicted"/>
<dbReference type="AlphaFoldDB" id="X1EIP7"/>
<dbReference type="EMBL" id="BARU01011690">
    <property type="protein sequence ID" value="GAH32452.1"/>
    <property type="molecule type" value="Genomic_DNA"/>
</dbReference>
<comment type="caution">
    <text evidence="1">The sequence shown here is derived from an EMBL/GenBank/DDBJ whole genome shotgun (WGS) entry which is preliminary data.</text>
</comment>
<reference evidence="1" key="1">
    <citation type="journal article" date="2014" name="Front. Microbiol.">
        <title>High frequency of phylogenetically diverse reductive dehalogenase-homologous genes in deep subseafloor sedimentary metagenomes.</title>
        <authorList>
            <person name="Kawai M."/>
            <person name="Futagami T."/>
            <person name="Toyoda A."/>
            <person name="Takaki Y."/>
            <person name="Nishi S."/>
            <person name="Hori S."/>
            <person name="Arai W."/>
            <person name="Tsubouchi T."/>
            <person name="Morono Y."/>
            <person name="Uchiyama I."/>
            <person name="Ito T."/>
            <person name="Fujiyama A."/>
            <person name="Inagaki F."/>
            <person name="Takami H."/>
        </authorList>
    </citation>
    <scope>NUCLEOTIDE SEQUENCE</scope>
    <source>
        <strain evidence="1">Expedition CK06-06</strain>
    </source>
</reference>